<organism evidence="1 2">
    <name type="scientific">Zhouia spongiae</name>
    <dbReference type="NCBI Taxonomy" id="2202721"/>
    <lineage>
        <taxon>Bacteria</taxon>
        <taxon>Pseudomonadati</taxon>
        <taxon>Bacteroidota</taxon>
        <taxon>Flavobacteriia</taxon>
        <taxon>Flavobacteriales</taxon>
        <taxon>Flavobacteriaceae</taxon>
        <taxon>Zhouia</taxon>
    </lineage>
</organism>
<dbReference type="EMBL" id="CP094326">
    <property type="protein sequence ID" value="UNY99051.1"/>
    <property type="molecule type" value="Genomic_DNA"/>
</dbReference>
<protein>
    <recommendedName>
        <fullName evidence="3">Cell surface protein SprA</fullName>
    </recommendedName>
</protein>
<dbReference type="RefSeq" id="WP_242937451.1">
    <property type="nucleotide sequence ID" value="NZ_CP094326.1"/>
</dbReference>
<name>A0ABY3YNH9_9FLAO</name>
<accession>A0ABY3YNH9</accession>
<gene>
    <name evidence="1" type="ORF">MQE36_01575</name>
</gene>
<keyword evidence="2" id="KW-1185">Reference proteome</keyword>
<proteinExistence type="predicted"/>
<dbReference type="Proteomes" id="UP000829476">
    <property type="component" value="Chromosome"/>
</dbReference>
<reference evidence="1 2" key="1">
    <citation type="journal article" date="2018" name="Int. J. Syst. Evol. Microbiol.">
        <title>Zhouia spongiae sp. nov., isolated from a marine sponge.</title>
        <authorList>
            <person name="Zhuang L."/>
            <person name="Lin B."/>
            <person name="Qin F."/>
            <person name="Luo L."/>
        </authorList>
    </citation>
    <scope>NUCLEOTIDE SEQUENCE [LARGE SCALE GENOMIC DNA]</scope>
    <source>
        <strain evidence="1 2">HN-Y44</strain>
    </source>
</reference>
<sequence>MRRFLLLLVFLSYTNSYPFPNNFLFPDKNVKDSLVHNGTGNKGKSIVSKQEEVSIHEYGSTVSTTFLKALEQKFPESDNTGNYIPNAPEFSWEYIQNTYTVDSLTNSQQLAAKGSFAKIEEQQHWVDEFSNEDIVTLPVGVKYQTENVEYAIGITEAEINPDHTILTVFARVKIQQSDKEGRPIELFFGADNVKLSHQGGIIGDAKLVLLGDVPIPFNGGNWLLQLNGGFSYRSGNTRHLTYVTIDCSGVKNLALNGSVEFSRNMLIPIEKDGKVHENITTIKRRVYTEEGSKTISVPNRVRGDFNIVVDSWSDILVDISLQPFVRAKKRNGDNYNGNMQFYLNEAVLDFSDLRNSSNVHFPEYYHDNGLLMPDKNTWKGIYIETLEVRLPEEFKTKETIKNRQRIALGAHQFILDSYGLSGSFYADNLFTLEEGRTNENKAWAISLDHIEVDLAANHLIAAGFNGRVLLPVSDDINKSGTVGLRYGGYFSEEEYGLKVINDSIVDFGFLSAEGQLDPNSSIELKVIESQFRPKATLHGRLAINANQKKNLETTPPTTTDKKKDATVQFKGIEFQNLVLQTENPVFSVGYLGYSDEVKFANFPVSIANINISAQDNRAALWFDLRINLMDGAGFGAETTLGILAENVEEDQKQKWVFDGLDIQEIYVAANMGGFSFDGRLLLMQDDPEYGDGFAASLEAKFKSLGEITIKSSGIFGKTDGYRYWYFDAMIDDLAPPGSPGIIAPKGFGGGAYYKMKRKGFSSAFSTAYYSDNEIEERDLQGTGKLAYAPNENMGLGVKAMILFYVGSSGVLDGGAGFEILFNKHGGISRMGLYGQAKFMAELPFAGKMNGLMDEVKNHAGSLNDYMGDTVDNLTEKNKLTKPFLDKAELNFPPVPDKVGVEATMGIEYDFENSTLHGELDVYVNVAGGAVQGRASKGRAGWAVLHFAPGEWYIHMGTPTDRLGLKIGVGSFRVESGGYFMIGDHIPGSPPPPPIVAEILGEDVQTLDYMRDENALGEGRGFAFGADFSLDTGDLNFLILYARFQAGMGFDIMLKDYGEAACANRGGDQIGINGWYANGQSYAYLQGELGINLKLFFVRKKIPIIKGGAAVLLQAKAPNPVWMRGYVGGHFNLLGGLVKGKFRFKLTIGEECEFIDASPLGGMKIITDVTPKDGSGDVDVFAAPQATFSMKVNEPIVIPEDDGDKTYKIVLEKYRILHDGKEIPGTLEWGVNNDRATFVSTDILPPHQQLQVEVEVSFRERKNGVFETIMVDGQKAIETEIRGFTTGEAPTVIPLHNIRYAYPVLEQRYFMKNEYDKGYIQLLRGQDYLFNLSEWTTGIVFVDETGVEIPAQFNYNTGDNKVYYQLPNLSNNAKYRLSITSRTKASGTANDRNDNYRTTSIDDDNSVEVRQNTADAVVKEGEIERLAYDFATSKYNTFKQKVRNINTTDTNWGKIYSDVIFLANQAQSEEAFDLAELTGNEYTENKSLVEVTATLTDDYYKKDMSPPLYGQYPLGNNYKIITREEAQYGIPPKKAVPIVAHYLTSVQYNVNQNWLLRNFPYYYNLPLIYKQDWTDLRSQILNDWIDGNVSPSGTALQFLDADYLFMRYGNYTVNMQYILPGGIKGTSHEYEFKNENRFR</sequence>
<evidence type="ECO:0000313" key="2">
    <source>
        <dbReference type="Proteomes" id="UP000829476"/>
    </source>
</evidence>
<evidence type="ECO:0008006" key="3">
    <source>
        <dbReference type="Google" id="ProtNLM"/>
    </source>
</evidence>
<evidence type="ECO:0000313" key="1">
    <source>
        <dbReference type="EMBL" id="UNY99051.1"/>
    </source>
</evidence>